<evidence type="ECO:0000256" key="3">
    <source>
        <dbReference type="ARBA" id="ARBA00015416"/>
    </source>
</evidence>
<evidence type="ECO:0000256" key="6">
    <source>
        <dbReference type="ARBA" id="ARBA00031365"/>
    </source>
</evidence>
<evidence type="ECO:0000256" key="5">
    <source>
        <dbReference type="ARBA" id="ARBA00023235"/>
    </source>
</evidence>
<gene>
    <name evidence="9" type="ORF">OB919_04265</name>
</gene>
<dbReference type="GO" id="GO:0042286">
    <property type="term" value="F:glutamate-1-semialdehyde 2,1-aminomutase activity"/>
    <property type="evidence" value="ECO:0007669"/>
    <property type="project" value="UniProtKB-EC"/>
</dbReference>
<dbReference type="SUPFAM" id="SSF53383">
    <property type="entry name" value="PLP-dependent transferases"/>
    <property type="match status" value="1"/>
</dbReference>
<evidence type="ECO:0000256" key="8">
    <source>
        <dbReference type="SAM" id="MobiDB-lite"/>
    </source>
</evidence>
<name>A0AAP2Z5T0_9EURY</name>
<dbReference type="Proteomes" id="UP001321047">
    <property type="component" value="Unassembled WGS sequence"/>
</dbReference>
<sequence length="446" mass="48976">MSRGSPLASSDRSTAQSQELVERASKVIPNATQTGSKRPTQFVQGVSPSHIVRGDGSRLWDADGNEYIDCNAALGPILLGHNHPAVTDAVKSQLDEGTMFTMEHPLHVEVAELFTEVVPCAEMVRFAKSGNDVTTLAAKVARAYTERDVIATQGYHGWPDVWMSNKPSLDAGIPDVIGEYTEEFEYNDIESVEQIFADHPDNVAAIVTTPVNLEEPEDGFLEELRELADREGAVLVFDEVLTGFRFALGGAQEYYGVTPDLGCFAKGMANGFPISALAGKREYMEVISRGDFFYSMTYAGDAASLAATKAAITVQQEEDVHEHIFRVGESLMHSYNEIVAELGLGGRTRAHGLPPRFVIQFFDEDGDHDQLARSLFMQEAHKRGVLYTGGHIPTYSHTDEDIDQILSVYHECLEVLVDAFENDNVADRLEGDPVGATLRQRTGEND</sequence>
<comment type="cofactor">
    <cofactor evidence="2">
        <name>pyridoxal 5'-phosphate</name>
        <dbReference type="ChEBI" id="CHEBI:597326"/>
    </cofactor>
</comment>
<dbReference type="Gene3D" id="3.90.1150.10">
    <property type="entry name" value="Aspartate Aminotransferase, domain 1"/>
    <property type="match status" value="1"/>
</dbReference>
<dbReference type="InterPro" id="IPR005814">
    <property type="entry name" value="Aminotrans_3"/>
</dbReference>
<keyword evidence="9" id="KW-0808">Transferase</keyword>
<dbReference type="AlphaFoldDB" id="A0AAP2Z5T0"/>
<dbReference type="EMBL" id="JAOPJZ010000002">
    <property type="protein sequence ID" value="MCU4751201.1"/>
    <property type="molecule type" value="Genomic_DNA"/>
</dbReference>
<evidence type="ECO:0000256" key="4">
    <source>
        <dbReference type="ARBA" id="ARBA00022898"/>
    </source>
</evidence>
<feature type="region of interest" description="Disordered" evidence="8">
    <location>
        <begin position="1"/>
        <end position="22"/>
    </location>
</feature>
<evidence type="ECO:0000313" key="9">
    <source>
        <dbReference type="EMBL" id="MCU4751201.1"/>
    </source>
</evidence>
<reference evidence="9 10" key="1">
    <citation type="submission" date="2022-09" db="EMBL/GenBank/DDBJ databases">
        <title>Enrichment on poylsaccharides allowed isolation of novel metabolic and taxonomic groups of Haloarchaea.</title>
        <authorList>
            <person name="Sorokin D.Y."/>
            <person name="Elcheninov A.G."/>
            <person name="Khizhniak T.V."/>
            <person name="Kolganova T.V."/>
            <person name="Kublanov I.V."/>
        </authorList>
    </citation>
    <scope>NUCLEOTIDE SEQUENCE [LARGE SCALE GENOMIC DNA]</scope>
    <source>
        <strain evidence="9 10">AArc-curdl1</strain>
    </source>
</reference>
<protein>
    <recommendedName>
        <fullName evidence="3">Glutamate-1-semialdehyde 2,1-aminomutase</fullName>
    </recommendedName>
    <alternativeName>
        <fullName evidence="6">Glutamate-1-semialdehyde aminotransferase</fullName>
    </alternativeName>
</protein>
<organism evidence="9 10">
    <name type="scientific">Natronosalvus hydrolyticus</name>
    <dbReference type="NCBI Taxonomy" id="2979988"/>
    <lineage>
        <taxon>Archaea</taxon>
        <taxon>Methanobacteriati</taxon>
        <taxon>Methanobacteriota</taxon>
        <taxon>Stenosarchaea group</taxon>
        <taxon>Halobacteria</taxon>
        <taxon>Halobacteriales</taxon>
        <taxon>Natrialbaceae</taxon>
        <taxon>Natronosalvus</taxon>
    </lineage>
</organism>
<dbReference type="GO" id="GO:0030170">
    <property type="term" value="F:pyridoxal phosphate binding"/>
    <property type="evidence" value="ECO:0007669"/>
    <property type="project" value="InterPro"/>
</dbReference>
<evidence type="ECO:0000256" key="1">
    <source>
        <dbReference type="ARBA" id="ARBA00001579"/>
    </source>
</evidence>
<dbReference type="CDD" id="cd00610">
    <property type="entry name" value="OAT_like"/>
    <property type="match status" value="1"/>
</dbReference>
<dbReference type="GO" id="GO:0008483">
    <property type="term" value="F:transaminase activity"/>
    <property type="evidence" value="ECO:0007669"/>
    <property type="project" value="UniProtKB-KW"/>
</dbReference>
<dbReference type="InterPro" id="IPR015421">
    <property type="entry name" value="PyrdxlP-dep_Trfase_major"/>
</dbReference>
<keyword evidence="4 7" id="KW-0663">Pyridoxal phosphate</keyword>
<dbReference type="InterPro" id="IPR015424">
    <property type="entry name" value="PyrdxlP-dep_Trfase"/>
</dbReference>
<accession>A0AAP2Z5T0</accession>
<keyword evidence="9" id="KW-0032">Aminotransferase</keyword>
<keyword evidence="10" id="KW-1185">Reference proteome</keyword>
<dbReference type="InterPro" id="IPR015422">
    <property type="entry name" value="PyrdxlP-dep_Trfase_small"/>
</dbReference>
<comment type="similarity">
    <text evidence="7">Belongs to the class-III pyridoxal-phosphate-dependent aminotransferase family.</text>
</comment>
<dbReference type="PANTHER" id="PTHR43713:SF3">
    <property type="entry name" value="GLUTAMATE-1-SEMIALDEHYDE 2,1-AMINOMUTASE 1, CHLOROPLASTIC-RELATED"/>
    <property type="match status" value="1"/>
</dbReference>
<dbReference type="PANTHER" id="PTHR43713">
    <property type="entry name" value="GLUTAMATE-1-SEMIALDEHYDE 2,1-AMINOMUTASE"/>
    <property type="match status" value="1"/>
</dbReference>
<dbReference type="Gene3D" id="3.40.640.10">
    <property type="entry name" value="Type I PLP-dependent aspartate aminotransferase-like (Major domain)"/>
    <property type="match status" value="1"/>
</dbReference>
<evidence type="ECO:0000313" key="10">
    <source>
        <dbReference type="Proteomes" id="UP001321047"/>
    </source>
</evidence>
<feature type="compositionally biased region" description="Polar residues" evidence="8">
    <location>
        <begin position="7"/>
        <end position="19"/>
    </location>
</feature>
<evidence type="ECO:0000256" key="2">
    <source>
        <dbReference type="ARBA" id="ARBA00001933"/>
    </source>
</evidence>
<dbReference type="Pfam" id="PF00202">
    <property type="entry name" value="Aminotran_3"/>
    <property type="match status" value="1"/>
</dbReference>
<proteinExistence type="inferred from homology"/>
<keyword evidence="5" id="KW-0413">Isomerase</keyword>
<comment type="catalytic activity">
    <reaction evidence="1">
        <text>(S)-4-amino-5-oxopentanoate = 5-aminolevulinate</text>
        <dbReference type="Rhea" id="RHEA:14265"/>
        <dbReference type="ChEBI" id="CHEBI:57501"/>
        <dbReference type="ChEBI" id="CHEBI:356416"/>
        <dbReference type="EC" id="5.4.3.8"/>
    </reaction>
</comment>
<dbReference type="RefSeq" id="WP_342806731.1">
    <property type="nucleotide sequence ID" value="NZ_JAOPJZ010000002.1"/>
</dbReference>
<comment type="caution">
    <text evidence="9">The sequence shown here is derived from an EMBL/GenBank/DDBJ whole genome shotgun (WGS) entry which is preliminary data.</text>
</comment>
<evidence type="ECO:0000256" key="7">
    <source>
        <dbReference type="RuleBase" id="RU003560"/>
    </source>
</evidence>